<feature type="compositionally biased region" description="Polar residues" evidence="2">
    <location>
        <begin position="570"/>
        <end position="580"/>
    </location>
</feature>
<protein>
    <recommendedName>
        <fullName evidence="5">Pentatricopeptide repeat-containing protein, chloroplastic</fullName>
    </recommendedName>
</protein>
<reference evidence="3 4" key="1">
    <citation type="submission" date="2024-02" db="EMBL/GenBank/DDBJ databases">
        <authorList>
            <person name="Chen Y."/>
            <person name="Shah S."/>
            <person name="Dougan E. K."/>
            <person name="Thang M."/>
            <person name="Chan C."/>
        </authorList>
    </citation>
    <scope>NUCLEOTIDE SEQUENCE [LARGE SCALE GENOMIC DNA]</scope>
</reference>
<evidence type="ECO:0000313" key="3">
    <source>
        <dbReference type="EMBL" id="CAK9069826.1"/>
    </source>
</evidence>
<name>A0ABP0P205_9DINO</name>
<comment type="caution">
    <text evidence="3">The sequence shown here is derived from an EMBL/GenBank/DDBJ whole genome shotgun (WGS) entry which is preliminary data.</text>
</comment>
<feature type="region of interest" description="Disordered" evidence="2">
    <location>
        <begin position="534"/>
        <end position="580"/>
    </location>
</feature>
<dbReference type="EMBL" id="CAXAMN010022472">
    <property type="protein sequence ID" value="CAK9069826.1"/>
    <property type="molecule type" value="Genomic_DNA"/>
</dbReference>
<gene>
    <name evidence="3" type="ORF">CCMP2556_LOCUS34335</name>
</gene>
<keyword evidence="1" id="KW-0677">Repeat</keyword>
<organism evidence="3 4">
    <name type="scientific">Durusdinium trenchii</name>
    <dbReference type="NCBI Taxonomy" id="1381693"/>
    <lineage>
        <taxon>Eukaryota</taxon>
        <taxon>Sar</taxon>
        <taxon>Alveolata</taxon>
        <taxon>Dinophyceae</taxon>
        <taxon>Suessiales</taxon>
        <taxon>Symbiodiniaceae</taxon>
        <taxon>Durusdinium</taxon>
    </lineage>
</organism>
<evidence type="ECO:0000313" key="4">
    <source>
        <dbReference type="Proteomes" id="UP001642484"/>
    </source>
</evidence>
<proteinExistence type="predicted"/>
<dbReference type="Proteomes" id="UP001642484">
    <property type="component" value="Unassembled WGS sequence"/>
</dbReference>
<evidence type="ECO:0000256" key="1">
    <source>
        <dbReference type="ARBA" id="ARBA00022737"/>
    </source>
</evidence>
<dbReference type="Gene3D" id="1.25.40.10">
    <property type="entry name" value="Tetratricopeptide repeat domain"/>
    <property type="match status" value="2"/>
</dbReference>
<sequence>MAGVVDGLSPETGRIDEAHLLQKYRRNARIANLIRSSSDAKLRQAIAACGRDWQQALALLEGARRGALRLQILGFNAAMRCCERAGQWQLAVDLSDQFQKEGITLNKFANEILLTAGGISGRWSLALEKLWTLCACAEEEVFEAPDHVTFNCAISACARGDSAAWHAAVSVFAGLRKQSVQPSDVTFNASSSACASAAAWRAAMSFLEQLEDPRGRTSGPSVAGTRLAGELLEDEQRNLQLAQLVSVGEVAQLEESFRNTGQAGRNRLNSMVNRWAPSINQAVVSCAEARRPSFHKVSVWQPALLAVANAAQCGLFSPTIYTYNSLATACLRCHAWSWGLLLLGDARSKGLRLDAFSAASAFSSCQTEKQWQVTSKILQSLRVGEDEGVALDLVVASSAMTSFEKGDRWQDAIVLFVSSALQARLSHNVVSCSSAITACEAGDWWPGAFALLQQMGTAALRPNAVSYQAALSSTKETWRCALSSFRFMEREGIKWTVLGCEHVIRACEHRGELGVVRQLLELVRKKNDWAIGRPRSRWRKASPGRRRPPRELRKKGSLGFERPRGPLGIQETSETSLTSEQQRLVESKRDGVTSVQVVKQFSHVFFFFSLAEE</sequence>
<evidence type="ECO:0008006" key="5">
    <source>
        <dbReference type="Google" id="ProtNLM"/>
    </source>
</evidence>
<dbReference type="PANTHER" id="PTHR47447">
    <property type="entry name" value="OS03G0856100 PROTEIN"/>
    <property type="match status" value="1"/>
</dbReference>
<feature type="compositionally biased region" description="Basic residues" evidence="2">
    <location>
        <begin position="534"/>
        <end position="556"/>
    </location>
</feature>
<dbReference type="InterPro" id="IPR011990">
    <property type="entry name" value="TPR-like_helical_dom_sf"/>
</dbReference>
<evidence type="ECO:0000256" key="2">
    <source>
        <dbReference type="SAM" id="MobiDB-lite"/>
    </source>
</evidence>
<dbReference type="PANTHER" id="PTHR47447:SF17">
    <property type="entry name" value="OS12G0638900 PROTEIN"/>
    <property type="match status" value="1"/>
</dbReference>
<accession>A0ABP0P205</accession>
<keyword evidence="4" id="KW-1185">Reference proteome</keyword>